<proteinExistence type="predicted"/>
<evidence type="ECO:0008006" key="2">
    <source>
        <dbReference type="Google" id="ProtNLM"/>
    </source>
</evidence>
<name>A0A1J5PYS5_9ZZZZ</name>
<dbReference type="InterPro" id="IPR005297">
    <property type="entry name" value="Lipoprotein_repeat"/>
</dbReference>
<protein>
    <recommendedName>
        <fullName evidence="2">Lipoprotein</fullName>
    </recommendedName>
</protein>
<dbReference type="PANTHER" id="PTHR39335">
    <property type="entry name" value="BLL4220 PROTEIN"/>
    <property type="match status" value="1"/>
</dbReference>
<evidence type="ECO:0000313" key="1">
    <source>
        <dbReference type="EMBL" id="OIQ76096.1"/>
    </source>
</evidence>
<dbReference type="PANTHER" id="PTHR39335:SF1">
    <property type="entry name" value="BLL4220 PROTEIN"/>
    <property type="match status" value="1"/>
</dbReference>
<dbReference type="AlphaFoldDB" id="A0A1J5PYS5"/>
<dbReference type="GO" id="GO:0043448">
    <property type="term" value="P:alkane catabolic process"/>
    <property type="evidence" value="ECO:0007669"/>
    <property type="project" value="TreeGrafter"/>
</dbReference>
<dbReference type="EMBL" id="MLJW01001967">
    <property type="protein sequence ID" value="OIQ76096.1"/>
    <property type="molecule type" value="Genomic_DNA"/>
</dbReference>
<comment type="caution">
    <text evidence="1">The sequence shown here is derived from an EMBL/GenBank/DDBJ whole genome shotgun (WGS) entry which is preliminary data.</text>
</comment>
<gene>
    <name evidence="1" type="ORF">GALL_422260</name>
</gene>
<sequence length="127" mass="12579">MTVGTLSGAHGTYLTDGSGRALYLFMSDTATASTCSGACATAWPPLTATGTPAVSGSATASKLGTLTRADGTMQVTYGGHPLYYFAADTAPGQTKGQGKNGFGALWWLVDPAGSAITGASPSASSGY</sequence>
<accession>A0A1J5PYS5</accession>
<reference evidence="1" key="1">
    <citation type="submission" date="2016-10" db="EMBL/GenBank/DDBJ databases">
        <title>Sequence of Gallionella enrichment culture.</title>
        <authorList>
            <person name="Poehlein A."/>
            <person name="Muehling M."/>
            <person name="Daniel R."/>
        </authorList>
    </citation>
    <scope>NUCLEOTIDE SEQUENCE</scope>
</reference>
<dbReference type="Pfam" id="PF03640">
    <property type="entry name" value="Lipoprotein_15"/>
    <property type="match status" value="2"/>
</dbReference>
<organism evidence="1">
    <name type="scientific">mine drainage metagenome</name>
    <dbReference type="NCBI Taxonomy" id="410659"/>
    <lineage>
        <taxon>unclassified sequences</taxon>
        <taxon>metagenomes</taxon>
        <taxon>ecological metagenomes</taxon>
    </lineage>
</organism>